<proteinExistence type="predicted"/>
<evidence type="ECO:0000313" key="3">
    <source>
        <dbReference type="Proteomes" id="UP000315439"/>
    </source>
</evidence>
<organism evidence="2 3">
    <name type="scientific">Aliikangiella coralliicola</name>
    <dbReference type="NCBI Taxonomy" id="2592383"/>
    <lineage>
        <taxon>Bacteria</taxon>
        <taxon>Pseudomonadati</taxon>
        <taxon>Pseudomonadota</taxon>
        <taxon>Gammaproteobacteria</taxon>
        <taxon>Oceanospirillales</taxon>
        <taxon>Pleioneaceae</taxon>
        <taxon>Aliikangiella</taxon>
    </lineage>
</organism>
<evidence type="ECO:0000313" key="2">
    <source>
        <dbReference type="EMBL" id="TQV89328.1"/>
    </source>
</evidence>
<sequence>MQIRKTTKDDIEGVYQLYREVAKQPGGIARLTNEVTLVYVRDFLSKSLLNGVSYVCVDDSEKIIGEIHAYSPGIFCFSHILSDLSVVIDSDAQGQGAGRLLFETFMLRVINDFPSILRVELIARESNKKAISFYQSLGFSIEGKLSGRIKTIDGDLEADIPMAWIRQ</sequence>
<keyword evidence="2" id="KW-0808">Transferase</keyword>
<evidence type="ECO:0000259" key="1">
    <source>
        <dbReference type="PROSITE" id="PS51186"/>
    </source>
</evidence>
<dbReference type="AlphaFoldDB" id="A0A545UIN3"/>
<dbReference type="GO" id="GO:0016747">
    <property type="term" value="F:acyltransferase activity, transferring groups other than amino-acyl groups"/>
    <property type="evidence" value="ECO:0007669"/>
    <property type="project" value="InterPro"/>
</dbReference>
<dbReference type="OrthoDB" id="9775804at2"/>
<dbReference type="Pfam" id="PF13508">
    <property type="entry name" value="Acetyltransf_7"/>
    <property type="match status" value="1"/>
</dbReference>
<dbReference type="SUPFAM" id="SSF55729">
    <property type="entry name" value="Acyl-CoA N-acyltransferases (Nat)"/>
    <property type="match status" value="1"/>
</dbReference>
<name>A0A545UIN3_9GAMM</name>
<gene>
    <name evidence="2" type="ORF">FLL46_00140</name>
</gene>
<dbReference type="RefSeq" id="WP_142891392.1">
    <property type="nucleotide sequence ID" value="NZ_ML660160.1"/>
</dbReference>
<dbReference type="PROSITE" id="PS51186">
    <property type="entry name" value="GNAT"/>
    <property type="match status" value="1"/>
</dbReference>
<accession>A0A545UIN3</accession>
<dbReference type="EMBL" id="VIKS01000001">
    <property type="protein sequence ID" value="TQV89328.1"/>
    <property type="molecule type" value="Genomic_DNA"/>
</dbReference>
<protein>
    <submittedName>
        <fullName evidence="2">GNAT family N-acetyltransferase</fullName>
    </submittedName>
</protein>
<dbReference type="InterPro" id="IPR000182">
    <property type="entry name" value="GNAT_dom"/>
</dbReference>
<dbReference type="Proteomes" id="UP000315439">
    <property type="component" value="Unassembled WGS sequence"/>
</dbReference>
<reference evidence="2 3" key="1">
    <citation type="submission" date="2019-07" db="EMBL/GenBank/DDBJ databases">
        <title>Draft genome for Aliikangiella sp. M105.</title>
        <authorList>
            <person name="Wang G."/>
        </authorList>
    </citation>
    <scope>NUCLEOTIDE SEQUENCE [LARGE SCALE GENOMIC DNA]</scope>
    <source>
        <strain evidence="2 3">M105</strain>
    </source>
</reference>
<feature type="domain" description="N-acetyltransferase" evidence="1">
    <location>
        <begin position="1"/>
        <end position="167"/>
    </location>
</feature>
<dbReference type="InterPro" id="IPR016181">
    <property type="entry name" value="Acyl_CoA_acyltransferase"/>
</dbReference>
<dbReference type="Gene3D" id="3.40.630.30">
    <property type="match status" value="1"/>
</dbReference>
<comment type="caution">
    <text evidence="2">The sequence shown here is derived from an EMBL/GenBank/DDBJ whole genome shotgun (WGS) entry which is preliminary data.</text>
</comment>
<keyword evidence="3" id="KW-1185">Reference proteome</keyword>